<evidence type="ECO:0000313" key="2">
    <source>
        <dbReference type="EMBL" id="GAA2350662.1"/>
    </source>
</evidence>
<dbReference type="SMART" id="SM00347">
    <property type="entry name" value="HTH_MARR"/>
    <property type="match status" value="1"/>
</dbReference>
<evidence type="ECO:0000259" key="1">
    <source>
        <dbReference type="PROSITE" id="PS50995"/>
    </source>
</evidence>
<gene>
    <name evidence="2" type="ORF">GCM10010170_040410</name>
</gene>
<dbReference type="Pfam" id="PF12802">
    <property type="entry name" value="MarR_2"/>
    <property type="match status" value="1"/>
</dbReference>
<reference evidence="2 3" key="1">
    <citation type="journal article" date="2019" name="Int. J. Syst. Evol. Microbiol.">
        <title>The Global Catalogue of Microorganisms (GCM) 10K type strain sequencing project: providing services to taxonomists for standard genome sequencing and annotation.</title>
        <authorList>
            <consortium name="The Broad Institute Genomics Platform"/>
            <consortium name="The Broad Institute Genome Sequencing Center for Infectious Disease"/>
            <person name="Wu L."/>
            <person name="Ma J."/>
        </authorList>
    </citation>
    <scope>NUCLEOTIDE SEQUENCE [LARGE SCALE GENOMIC DNA]</scope>
    <source>
        <strain evidence="2 3">JCM 3272</strain>
    </source>
</reference>
<accession>A0ABN3GGB4</accession>
<dbReference type="SUPFAM" id="SSF46785">
    <property type="entry name" value="Winged helix' DNA-binding domain"/>
    <property type="match status" value="1"/>
</dbReference>
<dbReference type="InterPro" id="IPR036388">
    <property type="entry name" value="WH-like_DNA-bd_sf"/>
</dbReference>
<dbReference type="PRINTS" id="PR00598">
    <property type="entry name" value="HTHMARR"/>
</dbReference>
<proteinExistence type="predicted"/>
<comment type="caution">
    <text evidence="2">The sequence shown here is derived from an EMBL/GenBank/DDBJ whole genome shotgun (WGS) entry which is preliminary data.</text>
</comment>
<keyword evidence="3" id="KW-1185">Reference proteome</keyword>
<dbReference type="PANTHER" id="PTHR33164">
    <property type="entry name" value="TRANSCRIPTIONAL REGULATOR, MARR FAMILY"/>
    <property type="match status" value="1"/>
</dbReference>
<dbReference type="InterPro" id="IPR000835">
    <property type="entry name" value="HTH_MarR-typ"/>
</dbReference>
<protein>
    <submittedName>
        <fullName evidence="2">MarR family transcriptional regulator</fullName>
    </submittedName>
</protein>
<organism evidence="2 3">
    <name type="scientific">Dactylosporangium salmoneum</name>
    <dbReference type="NCBI Taxonomy" id="53361"/>
    <lineage>
        <taxon>Bacteria</taxon>
        <taxon>Bacillati</taxon>
        <taxon>Actinomycetota</taxon>
        <taxon>Actinomycetes</taxon>
        <taxon>Micromonosporales</taxon>
        <taxon>Micromonosporaceae</taxon>
        <taxon>Dactylosporangium</taxon>
    </lineage>
</organism>
<dbReference type="Gene3D" id="1.10.10.10">
    <property type="entry name" value="Winged helix-like DNA-binding domain superfamily/Winged helix DNA-binding domain"/>
    <property type="match status" value="1"/>
</dbReference>
<dbReference type="PROSITE" id="PS50995">
    <property type="entry name" value="HTH_MARR_2"/>
    <property type="match status" value="1"/>
</dbReference>
<dbReference type="EMBL" id="BAAARV010000030">
    <property type="protein sequence ID" value="GAA2350662.1"/>
    <property type="molecule type" value="Genomic_DNA"/>
</dbReference>
<dbReference type="Proteomes" id="UP001501444">
    <property type="component" value="Unassembled WGS sequence"/>
</dbReference>
<dbReference type="InterPro" id="IPR039422">
    <property type="entry name" value="MarR/SlyA-like"/>
</dbReference>
<sequence length="143" mass="15935">MPDPETPDRAAQVWRDLLALVHERHDRRKEVCEALDLSFVRIKALRRLAGEPLTMRELAARLQTDAPYTTLVVDDLEKRGLVRREPHPADRRAKLVTATARGRAEAARAEAIMTQPPPQMLALSAAELETLGDIVARLGEDSA</sequence>
<evidence type="ECO:0000313" key="3">
    <source>
        <dbReference type="Proteomes" id="UP001501444"/>
    </source>
</evidence>
<name>A0ABN3GGB4_9ACTN</name>
<dbReference type="PANTHER" id="PTHR33164:SF43">
    <property type="entry name" value="HTH-TYPE TRANSCRIPTIONAL REPRESSOR YETL"/>
    <property type="match status" value="1"/>
</dbReference>
<feature type="domain" description="HTH marR-type" evidence="1">
    <location>
        <begin position="10"/>
        <end position="140"/>
    </location>
</feature>
<dbReference type="InterPro" id="IPR036390">
    <property type="entry name" value="WH_DNA-bd_sf"/>
</dbReference>
<dbReference type="RefSeq" id="WP_344613990.1">
    <property type="nucleotide sequence ID" value="NZ_BAAARV010000030.1"/>
</dbReference>